<sequence length="594" mass="66929">MSQIIDRKIHEFIEKSRGLTEQTIQERESWNTEVTAQAIRHFAYGVSDDNPLWLDPDYAGKSYYGSLVAPPTFLTSVLYPVLHGYPMKLPMSNLIGELEYEWFHPILEGDSLRPSAKQTGVYESKDRENHPLVCILSETSYWNQKEELVGKAKSNLVWMAWTENDLLVNRSIYEYSEEELAEICEALDRESRRGDCVLWGEDVEINTKLPPLVRGPLTVGDLICWQAAIGPSYRPGALGYRDTLKAPHTAVKNPITGWSIKNSQQHEDFLLAKQRGMSAPFDNGAMRFAWLAPLLTNWMGDRGQLKRLSVQMNAPVLYGDTIWYEGTVVKKTERDSGILAKVTITGTNQLGELTTTGEGAVLLPSRINEPQERPVEIVAANSYPEEPCFHRLIERQVERRPEAISLVDNRRQLTYRELNQEANQLAHYLKQFNLEQNTLIGICLDRSCEFAIAILAILKAGGAYLPLDPDYPPERLAFMLKDAKVPVLVTRKELGKIVPESDMRFVYLDSNQSEIAGKSLENPADEVSSNNLAYAVYTSGSTGQPKAVCIPHYSLSSYMRSICLPLGIEESDKYLHTASFAFSAGVRQTLLPLY</sequence>
<gene>
    <name evidence="3" type="ORF">BI308_24380</name>
</gene>
<dbReference type="Proteomes" id="UP000183940">
    <property type="component" value="Unassembled WGS sequence"/>
</dbReference>
<dbReference type="PANTHER" id="PTHR45527:SF1">
    <property type="entry name" value="FATTY ACID SYNTHASE"/>
    <property type="match status" value="1"/>
</dbReference>
<dbReference type="Gene3D" id="3.40.50.980">
    <property type="match status" value="2"/>
</dbReference>
<evidence type="ECO:0008006" key="5">
    <source>
        <dbReference type="Google" id="ProtNLM"/>
    </source>
</evidence>
<dbReference type="Pfam" id="PF00501">
    <property type="entry name" value="AMP-binding"/>
    <property type="match status" value="1"/>
</dbReference>
<name>A0A1L9QJW0_9CYAN</name>
<feature type="domain" description="FAS1-like dehydratase" evidence="2">
    <location>
        <begin position="28"/>
        <end position="149"/>
    </location>
</feature>
<feature type="domain" description="AMP-dependent synthetase/ligase" evidence="1">
    <location>
        <begin position="394"/>
        <end position="593"/>
    </location>
</feature>
<dbReference type="CDD" id="cd03441">
    <property type="entry name" value="R_hydratase_like"/>
    <property type="match status" value="1"/>
</dbReference>
<evidence type="ECO:0000259" key="2">
    <source>
        <dbReference type="Pfam" id="PF13452"/>
    </source>
</evidence>
<evidence type="ECO:0000313" key="3">
    <source>
        <dbReference type="EMBL" id="OJJ15241.1"/>
    </source>
</evidence>
<dbReference type="SUPFAM" id="SSF54637">
    <property type="entry name" value="Thioesterase/thiol ester dehydrase-isomerase"/>
    <property type="match status" value="2"/>
</dbReference>
<reference evidence="3" key="1">
    <citation type="submission" date="2016-10" db="EMBL/GenBank/DDBJ databases">
        <title>CRISPR-Cas defence system in Roseofilum reptotaenium: evidence of a bacteriophage-cyanobacterium arms race in the coral black band disease.</title>
        <authorList>
            <person name="Buerger P."/>
            <person name="Wood-Charlson E.M."/>
            <person name="Weynberg K.D."/>
            <person name="Willis B."/>
            <person name="Van Oppen M.J."/>
        </authorList>
    </citation>
    <scope>NUCLEOTIDE SEQUENCE [LARGE SCALE GENOMIC DNA]</scope>
    <source>
        <strain evidence="3">AO1-A</strain>
    </source>
</reference>
<accession>A0A1L9QJW0</accession>
<dbReference type="Gene3D" id="3.10.129.10">
    <property type="entry name" value="Hotdog Thioesterase"/>
    <property type="match status" value="2"/>
</dbReference>
<dbReference type="PANTHER" id="PTHR45527">
    <property type="entry name" value="NONRIBOSOMAL PEPTIDE SYNTHETASE"/>
    <property type="match status" value="1"/>
</dbReference>
<dbReference type="InterPro" id="IPR029069">
    <property type="entry name" value="HotDog_dom_sf"/>
</dbReference>
<dbReference type="Pfam" id="PF13452">
    <property type="entry name" value="FAS1_DH_region"/>
    <property type="match status" value="1"/>
</dbReference>
<dbReference type="GO" id="GO:0031177">
    <property type="term" value="F:phosphopantetheine binding"/>
    <property type="evidence" value="ECO:0007669"/>
    <property type="project" value="TreeGrafter"/>
</dbReference>
<dbReference type="GO" id="GO:0044550">
    <property type="term" value="P:secondary metabolite biosynthetic process"/>
    <property type="evidence" value="ECO:0007669"/>
    <property type="project" value="TreeGrafter"/>
</dbReference>
<proteinExistence type="predicted"/>
<dbReference type="GO" id="GO:0005737">
    <property type="term" value="C:cytoplasm"/>
    <property type="evidence" value="ECO:0007669"/>
    <property type="project" value="TreeGrafter"/>
</dbReference>
<dbReference type="GO" id="GO:0043041">
    <property type="term" value="P:amino acid activation for nonribosomal peptide biosynthetic process"/>
    <property type="evidence" value="ECO:0007669"/>
    <property type="project" value="TreeGrafter"/>
</dbReference>
<evidence type="ECO:0000313" key="4">
    <source>
        <dbReference type="Proteomes" id="UP000183940"/>
    </source>
</evidence>
<dbReference type="InterPro" id="IPR000873">
    <property type="entry name" value="AMP-dep_synth/lig_dom"/>
</dbReference>
<dbReference type="AlphaFoldDB" id="A0A1L9QJW0"/>
<dbReference type="EMBL" id="MLAW01000071">
    <property type="protein sequence ID" value="OJJ15241.1"/>
    <property type="molecule type" value="Genomic_DNA"/>
</dbReference>
<evidence type="ECO:0000259" key="1">
    <source>
        <dbReference type="Pfam" id="PF00501"/>
    </source>
</evidence>
<dbReference type="FunFam" id="3.40.50.980:FF:000001">
    <property type="entry name" value="Non-ribosomal peptide synthetase"/>
    <property type="match status" value="1"/>
</dbReference>
<comment type="caution">
    <text evidence="3">The sequence shown here is derived from an EMBL/GenBank/DDBJ whole genome shotgun (WGS) entry which is preliminary data.</text>
</comment>
<dbReference type="InterPro" id="IPR039569">
    <property type="entry name" value="FAS1-like_DH_region"/>
</dbReference>
<keyword evidence="4" id="KW-1185">Reference proteome</keyword>
<protein>
    <recommendedName>
        <fullName evidence="5">AMP-dependent synthetase/ligase domain-containing protein</fullName>
    </recommendedName>
</protein>
<dbReference type="STRING" id="1925591.BI308_24380"/>
<dbReference type="SUPFAM" id="SSF56801">
    <property type="entry name" value="Acetyl-CoA synthetase-like"/>
    <property type="match status" value="1"/>
</dbReference>
<organism evidence="3 4">
    <name type="scientific">Roseofilum reptotaenium AO1-A</name>
    <dbReference type="NCBI Taxonomy" id="1925591"/>
    <lineage>
        <taxon>Bacteria</taxon>
        <taxon>Bacillati</taxon>
        <taxon>Cyanobacteriota</taxon>
        <taxon>Cyanophyceae</taxon>
        <taxon>Desertifilales</taxon>
        <taxon>Desertifilaceae</taxon>
        <taxon>Roseofilum</taxon>
    </lineage>
</organism>